<keyword evidence="3" id="KW-1185">Reference proteome</keyword>
<dbReference type="GeneID" id="55995190"/>
<organism evidence="2 3">
    <name type="scientific">Talaromyces rugulosus</name>
    <name type="common">Penicillium rugulosum</name>
    <dbReference type="NCBI Taxonomy" id="121627"/>
    <lineage>
        <taxon>Eukaryota</taxon>
        <taxon>Fungi</taxon>
        <taxon>Dikarya</taxon>
        <taxon>Ascomycota</taxon>
        <taxon>Pezizomycotina</taxon>
        <taxon>Eurotiomycetes</taxon>
        <taxon>Eurotiomycetidae</taxon>
        <taxon>Eurotiales</taxon>
        <taxon>Trichocomaceae</taxon>
        <taxon>Talaromyces</taxon>
        <taxon>Talaromyces sect. Islandici</taxon>
    </lineage>
</organism>
<proteinExistence type="predicted"/>
<dbReference type="KEGG" id="trg:TRUGW13939_07700"/>
<dbReference type="EMBL" id="CP055901">
    <property type="protein sequence ID" value="QKX60555.1"/>
    <property type="molecule type" value="Genomic_DNA"/>
</dbReference>
<reference evidence="3" key="1">
    <citation type="submission" date="2020-06" db="EMBL/GenBank/DDBJ databases">
        <title>A chromosome-scale genome assembly of Talaromyces rugulosus W13939.</title>
        <authorList>
            <person name="Wang B."/>
            <person name="Guo L."/>
            <person name="Ye K."/>
            <person name="Wang L."/>
        </authorList>
    </citation>
    <scope>NUCLEOTIDE SEQUENCE [LARGE SCALE GENOMIC DNA]</scope>
    <source>
        <strain evidence="3">W13939</strain>
    </source>
</reference>
<dbReference type="InterPro" id="IPR036928">
    <property type="entry name" value="AS_sf"/>
</dbReference>
<evidence type="ECO:0000313" key="2">
    <source>
        <dbReference type="EMBL" id="QKX60555.1"/>
    </source>
</evidence>
<accession>A0A7H8R4N0</accession>
<name>A0A7H8R4N0_TALRU</name>
<evidence type="ECO:0000313" key="3">
    <source>
        <dbReference type="Proteomes" id="UP000509510"/>
    </source>
</evidence>
<dbReference type="Proteomes" id="UP000509510">
    <property type="component" value="Chromosome IV"/>
</dbReference>
<protein>
    <recommendedName>
        <fullName evidence="1">Amidase domain-containing protein</fullName>
    </recommendedName>
</protein>
<dbReference type="OrthoDB" id="1879366at2759"/>
<dbReference type="AlphaFoldDB" id="A0A7H8R4N0"/>
<dbReference type="GO" id="GO:0003824">
    <property type="term" value="F:catalytic activity"/>
    <property type="evidence" value="ECO:0007669"/>
    <property type="project" value="InterPro"/>
</dbReference>
<feature type="domain" description="Amidase" evidence="1">
    <location>
        <begin position="98"/>
        <end position="561"/>
    </location>
</feature>
<dbReference type="SUPFAM" id="SSF75304">
    <property type="entry name" value="Amidase signature (AS) enzymes"/>
    <property type="match status" value="1"/>
</dbReference>
<dbReference type="Gene3D" id="3.90.1300.10">
    <property type="entry name" value="Amidase signature (AS) domain"/>
    <property type="match status" value="1"/>
</dbReference>
<dbReference type="PANTHER" id="PTHR11895">
    <property type="entry name" value="TRANSAMIDASE"/>
    <property type="match status" value="1"/>
</dbReference>
<sequence length="576" mass="61389">MSIAFLADKSQSKTTKTDLYNIAAKLNISIQDGPDADAYLLFLQSMEAIMQRIDDSPDYIHPSLLPIPTTAPREFSLPKPGENPLNAWRHRCELAASHPSSSLLAGRTIAVKDNISIGGLPTTMGTFTEILCKDGNLPISPIDSSVVSRILDAGGIIKGSSTCENYCASPLSYSAATGPVHSPWRYGYTTGGSSSGSAALVSANVVQRMKKTTEGFGPTVHLAIGSDQAGSIRVPASYCGIYGLKPTYGLIPYTGAAGLAPMIDYLGPLAEKLEDIALLLQVMAGYDGIDPRMTPESPLRNQVPNYVDELSQFRSRASATDGVGLGSSFKVGLVMESFDISGLSAEVRDTVINSAKRYFSKAGATVSEVSIPMHHEGIIIWTAASRPSSSEWACQGKHGGYLSFLPPHIRPQWPPDQRMYEMLTATNPALINLIFSNPFLNERFGPATEAKAHRKAFELRAAYDRALQDYDVLVTPCAPTVAMPHPKMTADSNGPGSSIMDKVNVAVGVTTNTAPFNITGHPAMNVPCGYSSGATTAGSEDDILPIGMQVIGKRWGDITVLKAAAIFEEGRRLAGA</sequence>
<dbReference type="PANTHER" id="PTHR11895:SF171">
    <property type="entry name" value="AMIDASE DOMAIN-CONTAINING PROTEIN"/>
    <property type="match status" value="1"/>
</dbReference>
<dbReference type="InterPro" id="IPR023631">
    <property type="entry name" value="Amidase_dom"/>
</dbReference>
<evidence type="ECO:0000259" key="1">
    <source>
        <dbReference type="Pfam" id="PF01425"/>
    </source>
</evidence>
<dbReference type="RefSeq" id="XP_035346731.1">
    <property type="nucleotide sequence ID" value="XM_035490838.1"/>
</dbReference>
<dbReference type="InterPro" id="IPR000120">
    <property type="entry name" value="Amidase"/>
</dbReference>
<gene>
    <name evidence="2" type="ORF">TRUGW13939_07700</name>
</gene>
<dbReference type="Pfam" id="PF01425">
    <property type="entry name" value="Amidase"/>
    <property type="match status" value="1"/>
</dbReference>